<dbReference type="RefSeq" id="WP_008673881.1">
    <property type="nucleotide sequence ID" value="NZ_ANOH01000039.1"/>
</dbReference>
<dbReference type="EMBL" id="ANOH01000039">
    <property type="protein sequence ID" value="EMI58134.1"/>
    <property type="molecule type" value="Genomic_DNA"/>
</dbReference>
<dbReference type="Proteomes" id="UP000011885">
    <property type="component" value="Unassembled WGS sequence"/>
</dbReference>
<accession>M5U9Y6</accession>
<sequence length="352" mass="40455">MEFDPFTDLPKRAPITATERAEFRFVETCSELAVYWEPIDALKLRDRLLEPLHRYMFEAIVLLSSVQQARTVQEHQRGSSLFATLCQCYLMRKGISTIEYNWSGIVTKALWYAANPGTTDDEPPQNFWACNDEAVWGRFEPWVARIPLWPISPMNARDGLSKFYDLEKAEWKFTEPPGERTQAVRAWSNACQLLSSIAESRFNIDHCLLNPTETLAKLRVAETMLFDTLAYVGLHEKQVIRQQEAEQNSKEKQKEIADNATVIANKAIETGRRFSGITEFARVVGCSHRGKAIKAAWEKWGPMIEAESYPQPVDFDVENLPDDGETIEELVRDSERQTREDYGKLPSQKRRV</sequence>
<name>M5U9Y6_9BACT</name>
<gene>
    <name evidence="2" type="ORF">RSSM_00414</name>
</gene>
<feature type="compositionally biased region" description="Basic and acidic residues" evidence="1">
    <location>
        <begin position="329"/>
        <end position="343"/>
    </location>
</feature>
<evidence type="ECO:0000313" key="2">
    <source>
        <dbReference type="EMBL" id="EMI58134.1"/>
    </source>
</evidence>
<evidence type="ECO:0000313" key="3">
    <source>
        <dbReference type="Proteomes" id="UP000011885"/>
    </source>
</evidence>
<reference evidence="2 3" key="1">
    <citation type="journal article" date="2013" name="Mar. Genomics">
        <title>Expression of sulfatases in Rhodopirellula baltica and the diversity of sulfatases in the genus Rhodopirellula.</title>
        <authorList>
            <person name="Wegner C.E."/>
            <person name="Richter-Heitmann T."/>
            <person name="Klindworth A."/>
            <person name="Klockow C."/>
            <person name="Richter M."/>
            <person name="Achstetter T."/>
            <person name="Glockner F.O."/>
            <person name="Harder J."/>
        </authorList>
    </citation>
    <scope>NUCLEOTIDE SEQUENCE [LARGE SCALE GENOMIC DNA]</scope>
    <source>
        <strain evidence="2 3">SM41</strain>
    </source>
</reference>
<proteinExistence type="predicted"/>
<organism evidence="2 3">
    <name type="scientific">Rhodopirellula sallentina SM41</name>
    <dbReference type="NCBI Taxonomy" id="1263870"/>
    <lineage>
        <taxon>Bacteria</taxon>
        <taxon>Pseudomonadati</taxon>
        <taxon>Planctomycetota</taxon>
        <taxon>Planctomycetia</taxon>
        <taxon>Pirellulales</taxon>
        <taxon>Pirellulaceae</taxon>
        <taxon>Rhodopirellula</taxon>
    </lineage>
</organism>
<dbReference type="AlphaFoldDB" id="M5U9Y6"/>
<dbReference type="PATRIC" id="fig|1263870.3.peg.451"/>
<protein>
    <submittedName>
        <fullName evidence="2">Uncharacterized protein</fullName>
    </submittedName>
</protein>
<comment type="caution">
    <text evidence="2">The sequence shown here is derived from an EMBL/GenBank/DDBJ whole genome shotgun (WGS) entry which is preliminary data.</text>
</comment>
<evidence type="ECO:0000256" key="1">
    <source>
        <dbReference type="SAM" id="MobiDB-lite"/>
    </source>
</evidence>
<feature type="region of interest" description="Disordered" evidence="1">
    <location>
        <begin position="329"/>
        <end position="352"/>
    </location>
</feature>
<keyword evidence="3" id="KW-1185">Reference proteome</keyword>